<dbReference type="Pfam" id="PF00226">
    <property type="entry name" value="DnaJ"/>
    <property type="match status" value="1"/>
</dbReference>
<sequence length="404" mass="45383">MHQNVPIYAGYTYRRVLANQIHSDLLSSASLSKLTTDFRSSFLDPLPPPTTGPPLEVFPDPWSAHRAVCWDAARYEISEADEGRTSFELISATRVYLPAYVFEYEVLGQPFRAFVPGTNSMSCPPMDVSRVVGYKHSTGITWSFNDLWSFASRFSMHSGPRPVSSSQILSSLFDRHGPGRTLMMLPYALFQLGRLLHPAARVAAVVLGGGKLLWNLLGRPARDSREAFDEWERQVEREREAVRRRRLRGEEDSDWVDDFRTSERERERGRERAKREAWERGRGQRERERERERERRRREQGGSWGGAGGGGGGGGGGGARAAPESNESGGVRFSFDVNDPHAVLGVARGATDAAVSRAFRAEMLKHHPDTLGQGASDEDRKRAVERSKLITRAFQALKKKKRRG</sequence>
<organism evidence="3 4">
    <name type="scientific">Tetraparma gracilis</name>
    <dbReference type="NCBI Taxonomy" id="2962635"/>
    <lineage>
        <taxon>Eukaryota</taxon>
        <taxon>Sar</taxon>
        <taxon>Stramenopiles</taxon>
        <taxon>Ochrophyta</taxon>
        <taxon>Bolidophyceae</taxon>
        <taxon>Parmales</taxon>
        <taxon>Triparmaceae</taxon>
        <taxon>Tetraparma</taxon>
    </lineage>
</organism>
<evidence type="ECO:0000313" key="4">
    <source>
        <dbReference type="Proteomes" id="UP001165060"/>
    </source>
</evidence>
<dbReference type="InterPro" id="IPR036869">
    <property type="entry name" value="J_dom_sf"/>
</dbReference>
<feature type="region of interest" description="Disordered" evidence="1">
    <location>
        <begin position="261"/>
        <end position="334"/>
    </location>
</feature>
<feature type="compositionally biased region" description="Basic and acidic residues" evidence="1">
    <location>
        <begin position="261"/>
        <end position="300"/>
    </location>
</feature>
<reference evidence="3 4" key="1">
    <citation type="journal article" date="2023" name="Commun. Biol.">
        <title>Genome analysis of Parmales, the sister group of diatoms, reveals the evolutionary specialization of diatoms from phago-mixotrophs to photoautotrophs.</title>
        <authorList>
            <person name="Ban H."/>
            <person name="Sato S."/>
            <person name="Yoshikawa S."/>
            <person name="Yamada K."/>
            <person name="Nakamura Y."/>
            <person name="Ichinomiya M."/>
            <person name="Sato N."/>
            <person name="Blanc-Mathieu R."/>
            <person name="Endo H."/>
            <person name="Kuwata A."/>
            <person name="Ogata H."/>
        </authorList>
    </citation>
    <scope>NUCLEOTIDE SEQUENCE [LARGE SCALE GENOMIC DNA]</scope>
</reference>
<feature type="region of interest" description="Disordered" evidence="1">
    <location>
        <begin position="365"/>
        <end position="384"/>
    </location>
</feature>
<dbReference type="SMART" id="SM00271">
    <property type="entry name" value="DnaJ"/>
    <property type="match status" value="1"/>
</dbReference>
<evidence type="ECO:0000256" key="1">
    <source>
        <dbReference type="SAM" id="MobiDB-lite"/>
    </source>
</evidence>
<proteinExistence type="predicted"/>
<dbReference type="EMBL" id="BRYB01002034">
    <property type="protein sequence ID" value="GMI38483.1"/>
    <property type="molecule type" value="Genomic_DNA"/>
</dbReference>
<dbReference type="PROSITE" id="PS50076">
    <property type="entry name" value="DNAJ_2"/>
    <property type="match status" value="1"/>
</dbReference>
<evidence type="ECO:0000313" key="3">
    <source>
        <dbReference type="EMBL" id="GMI38483.1"/>
    </source>
</evidence>
<accession>A0ABQ6N1M0</accession>
<dbReference type="Gene3D" id="1.10.287.110">
    <property type="entry name" value="DnaJ domain"/>
    <property type="match status" value="1"/>
</dbReference>
<gene>
    <name evidence="3" type="ORF">TeGR_g12195</name>
</gene>
<evidence type="ECO:0000259" key="2">
    <source>
        <dbReference type="PROSITE" id="PS50076"/>
    </source>
</evidence>
<comment type="caution">
    <text evidence="3">The sequence shown here is derived from an EMBL/GenBank/DDBJ whole genome shotgun (WGS) entry which is preliminary data.</text>
</comment>
<dbReference type="CDD" id="cd06257">
    <property type="entry name" value="DnaJ"/>
    <property type="match status" value="1"/>
</dbReference>
<dbReference type="Proteomes" id="UP001165060">
    <property type="component" value="Unassembled WGS sequence"/>
</dbReference>
<name>A0ABQ6N1M0_9STRA</name>
<feature type="compositionally biased region" description="Gly residues" evidence="1">
    <location>
        <begin position="302"/>
        <end position="319"/>
    </location>
</feature>
<feature type="domain" description="J" evidence="2">
    <location>
        <begin position="339"/>
        <end position="404"/>
    </location>
</feature>
<protein>
    <recommendedName>
        <fullName evidence="2">J domain-containing protein</fullName>
    </recommendedName>
</protein>
<dbReference type="SUPFAM" id="SSF46565">
    <property type="entry name" value="Chaperone J-domain"/>
    <property type="match status" value="1"/>
</dbReference>
<dbReference type="InterPro" id="IPR001623">
    <property type="entry name" value="DnaJ_domain"/>
</dbReference>
<keyword evidence="4" id="KW-1185">Reference proteome</keyword>